<gene>
    <name evidence="7 9" type="primary">hutI</name>
    <name evidence="9" type="ORF">ACFSKK_02370</name>
</gene>
<dbReference type="Gene3D" id="2.30.40.10">
    <property type="entry name" value="Urease, subunit C, domain 1"/>
    <property type="match status" value="1"/>
</dbReference>
<feature type="domain" description="Amidohydrolase-related" evidence="8">
    <location>
        <begin position="76"/>
        <end position="415"/>
    </location>
</feature>
<evidence type="ECO:0000256" key="1">
    <source>
        <dbReference type="ARBA" id="ARBA00012864"/>
    </source>
</evidence>
<dbReference type="SUPFAM" id="SSF51338">
    <property type="entry name" value="Composite domain of metallo-dependent hydrolases"/>
    <property type="match status" value="1"/>
</dbReference>
<comment type="catalytic activity">
    <reaction evidence="7">
        <text>4-imidazolone-5-propanoate + H2O = N-formimidoyl-L-glutamate</text>
        <dbReference type="Rhea" id="RHEA:23660"/>
        <dbReference type="ChEBI" id="CHEBI:15377"/>
        <dbReference type="ChEBI" id="CHEBI:58928"/>
        <dbReference type="ChEBI" id="CHEBI:77893"/>
        <dbReference type="EC" id="3.5.2.7"/>
    </reaction>
</comment>
<keyword evidence="5 7" id="KW-0862">Zinc</keyword>
<evidence type="ECO:0000256" key="4">
    <source>
        <dbReference type="ARBA" id="ARBA00022808"/>
    </source>
</evidence>
<feature type="binding site" evidence="7">
    <location>
        <position position="334"/>
    </location>
    <ligand>
        <name>4-imidazolone-5-propanoate</name>
        <dbReference type="ChEBI" id="CHEBI:77893"/>
    </ligand>
</feature>
<feature type="binding site" evidence="7">
    <location>
        <position position="331"/>
    </location>
    <ligand>
        <name>N-formimidoyl-L-glutamate</name>
        <dbReference type="ChEBI" id="CHEBI:58928"/>
    </ligand>
</feature>
<keyword evidence="2 7" id="KW-0479">Metal-binding</keyword>
<feature type="binding site" evidence="7">
    <location>
        <position position="87"/>
    </location>
    <ligand>
        <name>Fe(3+)</name>
        <dbReference type="ChEBI" id="CHEBI:29034"/>
    </ligand>
</feature>
<evidence type="ECO:0000259" key="8">
    <source>
        <dbReference type="Pfam" id="PF01979"/>
    </source>
</evidence>
<feature type="binding site" evidence="7">
    <location>
        <position position="258"/>
    </location>
    <ligand>
        <name>4-imidazolone-5-propanoate</name>
        <dbReference type="ChEBI" id="CHEBI:77893"/>
    </ligand>
</feature>
<feature type="binding site" evidence="7">
    <location>
        <position position="333"/>
    </location>
    <ligand>
        <name>N-formimidoyl-L-glutamate</name>
        <dbReference type="ChEBI" id="CHEBI:58928"/>
    </ligand>
</feature>
<dbReference type="EMBL" id="JBHUIK010000001">
    <property type="protein sequence ID" value="MFD2212553.1"/>
    <property type="molecule type" value="Genomic_DNA"/>
</dbReference>
<dbReference type="HAMAP" id="MF_00372">
    <property type="entry name" value="HutI"/>
    <property type="match status" value="1"/>
</dbReference>
<evidence type="ECO:0000256" key="3">
    <source>
        <dbReference type="ARBA" id="ARBA00022801"/>
    </source>
</evidence>
<evidence type="ECO:0000313" key="9">
    <source>
        <dbReference type="EMBL" id="MFD2212553.1"/>
    </source>
</evidence>
<feature type="binding site" evidence="7">
    <location>
        <position position="85"/>
    </location>
    <ligand>
        <name>Zn(2+)</name>
        <dbReference type="ChEBI" id="CHEBI:29105"/>
    </ligand>
</feature>
<dbReference type="InterPro" id="IPR011059">
    <property type="entry name" value="Metal-dep_hydrolase_composite"/>
</dbReference>
<feature type="binding site" evidence="7">
    <location>
        <position position="190"/>
    </location>
    <ligand>
        <name>4-imidazolone-5-propanoate</name>
        <dbReference type="ChEBI" id="CHEBI:77893"/>
    </ligand>
</feature>
<dbReference type="Pfam" id="PF01979">
    <property type="entry name" value="Amidohydro_1"/>
    <property type="match status" value="1"/>
</dbReference>
<organism evidence="9 10">
    <name type="scientific">Metabacillus endolithicus</name>
    <dbReference type="NCBI Taxonomy" id="1535204"/>
    <lineage>
        <taxon>Bacteria</taxon>
        <taxon>Bacillati</taxon>
        <taxon>Bacillota</taxon>
        <taxon>Bacilli</taxon>
        <taxon>Bacillales</taxon>
        <taxon>Bacillaceae</taxon>
        <taxon>Metabacillus</taxon>
    </lineage>
</organism>
<keyword evidence="7" id="KW-0963">Cytoplasm</keyword>
<dbReference type="NCBIfam" id="TIGR01224">
    <property type="entry name" value="hutI"/>
    <property type="match status" value="1"/>
</dbReference>
<evidence type="ECO:0000313" key="10">
    <source>
        <dbReference type="Proteomes" id="UP001597318"/>
    </source>
</evidence>
<comment type="similarity">
    <text evidence="7">Belongs to the metallo-dependent hydrolases superfamily. HutI family.</text>
</comment>
<dbReference type="PANTHER" id="PTHR42752:SF1">
    <property type="entry name" value="IMIDAZOLONEPROPIONASE-RELATED"/>
    <property type="match status" value="1"/>
</dbReference>
<feature type="binding site" evidence="7">
    <location>
        <position position="329"/>
    </location>
    <ligand>
        <name>Zn(2+)</name>
        <dbReference type="ChEBI" id="CHEBI:29105"/>
    </ligand>
</feature>
<name>A0ABW5BQZ7_9BACI</name>
<dbReference type="InterPro" id="IPR006680">
    <property type="entry name" value="Amidohydro-rel"/>
</dbReference>
<comment type="caution">
    <text evidence="9">The sequence shown here is derived from an EMBL/GenBank/DDBJ whole genome shotgun (WGS) entry which is preliminary data.</text>
</comment>
<proteinExistence type="inferred from homology"/>
<evidence type="ECO:0000256" key="5">
    <source>
        <dbReference type="ARBA" id="ARBA00022833"/>
    </source>
</evidence>
<dbReference type="CDD" id="cd01296">
    <property type="entry name" value="Imidazolone-5PH"/>
    <property type="match status" value="1"/>
</dbReference>
<dbReference type="InterPro" id="IPR005920">
    <property type="entry name" value="HutI"/>
</dbReference>
<feature type="binding site" evidence="7">
    <location>
        <position position="157"/>
    </location>
    <ligand>
        <name>N-formimidoyl-L-glutamate</name>
        <dbReference type="ChEBI" id="CHEBI:58928"/>
    </ligand>
</feature>
<comment type="cofactor">
    <cofactor evidence="7">
        <name>Zn(2+)</name>
        <dbReference type="ChEBI" id="CHEBI:29105"/>
    </cofactor>
    <cofactor evidence="7">
        <name>Fe(3+)</name>
        <dbReference type="ChEBI" id="CHEBI:29034"/>
    </cofactor>
    <text evidence="7">Binds 1 zinc or iron ion per subunit.</text>
</comment>
<comment type="pathway">
    <text evidence="7">Amino-acid degradation; L-histidine degradation into L-glutamate; N-formimidoyl-L-glutamate from L-histidine: step 3/3.</text>
</comment>
<feature type="binding site" evidence="7">
    <location>
        <position position="329"/>
    </location>
    <ligand>
        <name>Fe(3+)</name>
        <dbReference type="ChEBI" id="CHEBI:29034"/>
    </ligand>
</feature>
<feature type="binding site" evidence="7">
    <location>
        <position position="85"/>
    </location>
    <ligand>
        <name>Fe(3+)</name>
        <dbReference type="ChEBI" id="CHEBI:29034"/>
    </ligand>
</feature>
<comment type="function">
    <text evidence="7">Catalyzes the hydrolytic cleavage of the carbon-nitrogen bond in imidazolone-5-propanoate to yield N-formimidoyl-L-glutamate. It is the third step in the universal histidine degradation pathway.</text>
</comment>
<keyword evidence="4 7" id="KW-0369">Histidine metabolism</keyword>
<keyword evidence="6 7" id="KW-0408">Iron</keyword>
<keyword evidence="10" id="KW-1185">Reference proteome</keyword>
<feature type="binding site" evidence="7">
    <location>
        <position position="87"/>
    </location>
    <ligand>
        <name>Zn(2+)</name>
        <dbReference type="ChEBI" id="CHEBI:29105"/>
    </ligand>
</feature>
<keyword evidence="3 7" id="KW-0378">Hydrolase</keyword>
<evidence type="ECO:0000256" key="2">
    <source>
        <dbReference type="ARBA" id="ARBA00022723"/>
    </source>
</evidence>
<dbReference type="InterPro" id="IPR032466">
    <property type="entry name" value="Metal_Hydrolase"/>
</dbReference>
<protein>
    <recommendedName>
        <fullName evidence="1 7">Imidazolonepropionase</fullName>
        <ecNumber evidence="1 7">3.5.2.7</ecNumber>
    </recommendedName>
    <alternativeName>
        <fullName evidence="7">Imidazolone-5-propionate hydrolase</fullName>
    </alternativeName>
</protein>
<feature type="binding site" evidence="7">
    <location>
        <position position="94"/>
    </location>
    <ligand>
        <name>4-imidazolone-5-propanoate</name>
        <dbReference type="ChEBI" id="CHEBI:77893"/>
    </ligand>
</feature>
<comment type="subcellular location">
    <subcellularLocation>
        <location evidence="7">Cytoplasm</location>
    </subcellularLocation>
</comment>
<dbReference type="GO" id="GO:0050480">
    <property type="term" value="F:imidazolonepropionase activity"/>
    <property type="evidence" value="ECO:0007669"/>
    <property type="project" value="UniProtKB-EC"/>
</dbReference>
<sequence>MNKPIWIKHAAQLATLASNVDGPRSKTAMSDLIIIEDGSVWIESGVIKAVGTTDELGNTYRNVIDSAEIIDASNSLVTPGLVDPHTHVVYGGSREREFEMRLQGSTYIDIMNKGGGIHATTNMTREATEQELIQQAIARLDSFLEHGVTTIEGKSGYGLNLETELKQLKVIKELQQMHSIDLVATFMGAHAVPKEFKGREEEYVDHIIYDMLPAIAQSNLAQFIDVFCEKGVFTFEQSKRIIEAGKHYGLIPKIHADEIVNTKGAELAAEVGAISAEHLLKTSNQGIKKMAEAGTIACLLPATALYLREQSAQGRKMIDHGVPVAISTDCNPGSSPTTSMPLVMNLACINMRLTPAEALTAATYNAACAINQQHKVGSLEAGKQADIVLWKVKNYQELQYLFGVNHVKAVWKKGVKVVDR</sequence>
<feature type="binding site" evidence="7">
    <location>
        <position position="157"/>
    </location>
    <ligand>
        <name>4-imidazolone-5-propanoate</name>
        <dbReference type="ChEBI" id="CHEBI:77893"/>
    </ligand>
</feature>
<reference evidence="10" key="1">
    <citation type="journal article" date="2019" name="Int. J. Syst. Evol. Microbiol.">
        <title>The Global Catalogue of Microorganisms (GCM) 10K type strain sequencing project: providing services to taxonomists for standard genome sequencing and annotation.</title>
        <authorList>
            <consortium name="The Broad Institute Genomics Platform"/>
            <consortium name="The Broad Institute Genome Sequencing Center for Infectious Disease"/>
            <person name="Wu L."/>
            <person name="Ma J."/>
        </authorList>
    </citation>
    <scope>NUCLEOTIDE SEQUENCE [LARGE SCALE GENOMIC DNA]</scope>
    <source>
        <strain evidence="10">CGMCC 1.15474</strain>
    </source>
</reference>
<feature type="binding site" evidence="7">
    <location>
        <position position="255"/>
    </location>
    <ligand>
        <name>Fe(3+)</name>
        <dbReference type="ChEBI" id="CHEBI:29034"/>
    </ligand>
</feature>
<dbReference type="Proteomes" id="UP001597318">
    <property type="component" value="Unassembled WGS sequence"/>
</dbReference>
<dbReference type="SUPFAM" id="SSF51556">
    <property type="entry name" value="Metallo-dependent hydrolases"/>
    <property type="match status" value="1"/>
</dbReference>
<evidence type="ECO:0000256" key="6">
    <source>
        <dbReference type="ARBA" id="ARBA00023004"/>
    </source>
</evidence>
<dbReference type="PANTHER" id="PTHR42752">
    <property type="entry name" value="IMIDAZOLONEPROPIONASE"/>
    <property type="match status" value="1"/>
</dbReference>
<feature type="binding site" evidence="7">
    <location>
        <position position="255"/>
    </location>
    <ligand>
        <name>Zn(2+)</name>
        <dbReference type="ChEBI" id="CHEBI:29105"/>
    </ligand>
</feature>
<accession>A0ABW5BQZ7</accession>
<dbReference type="RefSeq" id="WP_379049861.1">
    <property type="nucleotide sequence ID" value="NZ_JBHUIK010000001.1"/>
</dbReference>
<dbReference type="EC" id="3.5.2.7" evidence="1 7"/>
<evidence type="ECO:0000256" key="7">
    <source>
        <dbReference type="HAMAP-Rule" id="MF_00372"/>
    </source>
</evidence>
<dbReference type="Gene3D" id="3.20.20.140">
    <property type="entry name" value="Metal-dependent hydrolases"/>
    <property type="match status" value="1"/>
</dbReference>